<protein>
    <recommendedName>
        <fullName evidence="14">Leishmanolysin-like peptidase</fullName>
    </recommendedName>
</protein>
<feature type="binding site" evidence="8">
    <location>
        <position position="202"/>
    </location>
    <ligand>
        <name>Zn(2+)</name>
        <dbReference type="ChEBI" id="CHEBI:29105"/>
        <note>catalytic</note>
    </ligand>
</feature>
<evidence type="ECO:0000256" key="10">
    <source>
        <dbReference type="SAM" id="Phobius"/>
    </source>
</evidence>
<dbReference type="KEGG" id="sre:PTSG_02281"/>
<evidence type="ECO:0000313" key="12">
    <source>
        <dbReference type="EMBL" id="EGD81566.1"/>
    </source>
</evidence>
<sequence>MLLHAGNCVFAVLFATAVWVPLVATATGSGATITFTRNDLVTMSINTSFSLLPQHEWLVQPVQDAINAVAATLKVLPENKRRFVWEGRITCDGQGETATVSCTGPGDLDVPASHTTCGSSHMLRTDLALYVVERDCGANTASSSDSTSPPILASAAVCRRGHRTGRPTAGVVRLCSTYLASRSPERSEQWDVARLVLHELVHVLVFDPSSMFRYLRCDTGQNANTGRDVGSTADNPATSILGGNGNGNEGPMSRQEGAVTQNITCAPYSVGTGGLPTLDGVLARVSGVGLLATPRVQVTARRHFGCTSTNEAPVFGLPLEMEGSGDGVASSAAGRRHFEERVLGGGELLGPRWEGADREDARLSTFVTALLADSGWYFPVDVGYAVQWGAGDGCGVIQPGVCLRSPTPGHCPAANATVCHPNGRHKARCTITPFSDECPIPVVVQDGSCQYPHTGSALSTTRPLASIAIQSTASRCVDAIETPITSDTTATPRLPTTSSMLSSVPTCLQFACLGGRPYFTANAHAAPTRAQQEQQSPSSSSSDSGDTRGRASRAWLHAACHNRTRALLFTSVSFTCPLWGAEECEGHWTQRQRHTLSLTVTAASRRTAASDETEAASTHTSTHMSSSSNSSNAFAGVDHVRTLVEAAFNVSRVVNASDGSNSSGGSSTMGRVDSDTPCREQWYVLPGASQDHAVVYVVDGSGADGCVDLDTATQRLMALVATAPTLSYATDDPRHRPSRGAASSAWRWALVGVVGACVVGVVAVVVRWQPPSAYHTFTPRVSEVVVGHDVNSDESTVVAKRGGSARTATGISSISMGSTSNSGSSVGWAGTTGGCHVADKATDGDSRGPTDMGATGAAGGATAILGSTTARQAWI</sequence>
<comment type="similarity">
    <text evidence="1">Belongs to the peptidase M8 family.</text>
</comment>
<dbReference type="GO" id="GO:0004222">
    <property type="term" value="F:metalloendopeptidase activity"/>
    <property type="evidence" value="ECO:0007669"/>
    <property type="project" value="InterPro"/>
</dbReference>
<dbReference type="AlphaFoldDB" id="F2U1R4"/>
<dbReference type="RefSeq" id="XP_004996770.1">
    <property type="nucleotide sequence ID" value="XM_004996713.1"/>
</dbReference>
<feature type="compositionally biased region" description="Basic and acidic residues" evidence="9">
    <location>
        <begin position="839"/>
        <end position="848"/>
    </location>
</feature>
<dbReference type="eggNOG" id="KOG2556">
    <property type="taxonomic scope" value="Eukaryota"/>
</dbReference>
<accession>F2U1R4</accession>
<feature type="active site" evidence="7">
    <location>
        <position position="199"/>
    </location>
</feature>
<feature type="region of interest" description="Disordered" evidence="9">
    <location>
        <begin position="839"/>
        <end position="859"/>
    </location>
</feature>
<dbReference type="Proteomes" id="UP000007799">
    <property type="component" value="Unassembled WGS sequence"/>
</dbReference>
<dbReference type="GO" id="GO:0016020">
    <property type="term" value="C:membrane"/>
    <property type="evidence" value="ECO:0007669"/>
    <property type="project" value="InterPro"/>
</dbReference>
<dbReference type="GO" id="GO:0005737">
    <property type="term" value="C:cytoplasm"/>
    <property type="evidence" value="ECO:0007669"/>
    <property type="project" value="TreeGrafter"/>
</dbReference>
<keyword evidence="5 8" id="KW-0862">Zinc</keyword>
<evidence type="ECO:0000256" key="5">
    <source>
        <dbReference type="ARBA" id="ARBA00022833"/>
    </source>
</evidence>
<evidence type="ECO:0000256" key="1">
    <source>
        <dbReference type="ARBA" id="ARBA00005860"/>
    </source>
</evidence>
<keyword evidence="6 8" id="KW-0482">Metalloprotease</keyword>
<organism evidence="12 13">
    <name type="scientific">Salpingoeca rosetta (strain ATCC 50818 / BSB-021)</name>
    <dbReference type="NCBI Taxonomy" id="946362"/>
    <lineage>
        <taxon>Eukaryota</taxon>
        <taxon>Choanoflagellata</taxon>
        <taxon>Craspedida</taxon>
        <taxon>Salpingoecidae</taxon>
        <taxon>Salpingoeca</taxon>
    </lineage>
</organism>
<dbReference type="Gene3D" id="3.10.170.20">
    <property type="match status" value="1"/>
</dbReference>
<name>F2U1R4_SALR5</name>
<dbReference type="GO" id="GO:0046872">
    <property type="term" value="F:metal ion binding"/>
    <property type="evidence" value="ECO:0007669"/>
    <property type="project" value="UniProtKB-KW"/>
</dbReference>
<evidence type="ECO:0008006" key="14">
    <source>
        <dbReference type="Google" id="ProtNLM"/>
    </source>
</evidence>
<feature type="compositionally biased region" description="Low complexity" evidence="9">
    <location>
        <begin position="615"/>
        <end position="631"/>
    </location>
</feature>
<dbReference type="Gene3D" id="3.90.132.10">
    <property type="entry name" value="Leishmanolysin , domain 2"/>
    <property type="match status" value="1"/>
</dbReference>
<dbReference type="GO" id="GO:0007155">
    <property type="term" value="P:cell adhesion"/>
    <property type="evidence" value="ECO:0007669"/>
    <property type="project" value="InterPro"/>
</dbReference>
<proteinExistence type="inferred from homology"/>
<evidence type="ECO:0000256" key="7">
    <source>
        <dbReference type="PIRSR" id="PIRSR601577-1"/>
    </source>
</evidence>
<gene>
    <name evidence="12" type="ORF">PTSG_02281</name>
</gene>
<keyword evidence="3 8" id="KW-0479">Metal-binding</keyword>
<evidence type="ECO:0000256" key="4">
    <source>
        <dbReference type="ARBA" id="ARBA00022801"/>
    </source>
</evidence>
<evidence type="ECO:0000313" key="13">
    <source>
        <dbReference type="Proteomes" id="UP000007799"/>
    </source>
</evidence>
<dbReference type="SUPFAM" id="SSF55486">
    <property type="entry name" value="Metalloproteases ('zincins'), catalytic domain"/>
    <property type="match status" value="1"/>
</dbReference>
<evidence type="ECO:0000256" key="11">
    <source>
        <dbReference type="SAM" id="SignalP"/>
    </source>
</evidence>
<reference evidence="12" key="1">
    <citation type="submission" date="2009-08" db="EMBL/GenBank/DDBJ databases">
        <title>Annotation of Salpingoeca rosetta.</title>
        <authorList>
            <consortium name="The Broad Institute Genome Sequencing Platform"/>
            <person name="Russ C."/>
            <person name="Cuomo C."/>
            <person name="Burger G."/>
            <person name="Gray M.W."/>
            <person name="Holland P.W.H."/>
            <person name="King N."/>
            <person name="Lang F.B.F."/>
            <person name="Roger A.J."/>
            <person name="Ruiz-Trillo I."/>
            <person name="Young S.K."/>
            <person name="Zeng Q."/>
            <person name="Gargeya S."/>
            <person name="Alvarado L."/>
            <person name="Berlin A."/>
            <person name="Chapman S.B."/>
            <person name="Chen Z."/>
            <person name="Freedman E."/>
            <person name="Gellesch M."/>
            <person name="Goldberg J."/>
            <person name="Griggs A."/>
            <person name="Gujja S."/>
            <person name="Heilman E."/>
            <person name="Heiman D."/>
            <person name="Howarth C."/>
            <person name="Mehta T."/>
            <person name="Neiman D."/>
            <person name="Pearson M."/>
            <person name="Roberts A."/>
            <person name="Saif S."/>
            <person name="Shea T."/>
            <person name="Shenoy N."/>
            <person name="Sisk P."/>
            <person name="Stolte C."/>
            <person name="Sykes S."/>
            <person name="White J."/>
            <person name="Yandava C."/>
            <person name="Haas B."/>
            <person name="Nusbaum C."/>
            <person name="Birren B."/>
        </authorList>
    </citation>
    <scope>NUCLEOTIDE SEQUENCE</scope>
    <source>
        <strain evidence="12">ATCC 50818</strain>
    </source>
</reference>
<comment type="cofactor">
    <cofactor evidence="8">
        <name>Zn(2+)</name>
        <dbReference type="ChEBI" id="CHEBI:29105"/>
    </cofactor>
    <text evidence="8">Binds 1 zinc ion per subunit.</text>
</comment>
<dbReference type="InterPro" id="IPR001577">
    <property type="entry name" value="Peptidase_M8"/>
</dbReference>
<feature type="compositionally biased region" description="Low complexity" evidence="9">
    <location>
        <begin position="657"/>
        <end position="666"/>
    </location>
</feature>
<feature type="compositionally biased region" description="Low complexity" evidence="9">
    <location>
        <begin position="849"/>
        <end position="859"/>
    </location>
</feature>
<evidence type="ECO:0000256" key="8">
    <source>
        <dbReference type="PIRSR" id="PIRSR601577-2"/>
    </source>
</evidence>
<feature type="chain" id="PRO_5003290185" description="Leishmanolysin-like peptidase" evidence="11">
    <location>
        <begin position="26"/>
        <end position="875"/>
    </location>
</feature>
<keyword evidence="10" id="KW-1133">Transmembrane helix</keyword>
<dbReference type="GeneID" id="16077363"/>
<dbReference type="EMBL" id="GL832959">
    <property type="protein sequence ID" value="EGD81566.1"/>
    <property type="molecule type" value="Genomic_DNA"/>
</dbReference>
<feature type="region of interest" description="Disordered" evidence="9">
    <location>
        <begin position="226"/>
        <end position="248"/>
    </location>
</feature>
<feature type="region of interest" description="Disordered" evidence="9">
    <location>
        <begin position="655"/>
        <end position="674"/>
    </location>
</feature>
<feature type="binding site" evidence="8">
    <location>
        <position position="337"/>
    </location>
    <ligand>
        <name>Zn(2+)</name>
        <dbReference type="ChEBI" id="CHEBI:29105"/>
        <note>catalytic</note>
    </ligand>
</feature>
<dbReference type="PANTHER" id="PTHR10942:SF6">
    <property type="entry name" value="CILIATED LEFT-RIGHT ORGANIZER METALLOPEPTIDASE"/>
    <property type="match status" value="1"/>
</dbReference>
<dbReference type="PANTHER" id="PTHR10942">
    <property type="entry name" value="LEISHMANOLYSIN-LIKE PEPTIDASE"/>
    <property type="match status" value="1"/>
</dbReference>
<keyword evidence="13" id="KW-1185">Reference proteome</keyword>
<evidence type="ECO:0000256" key="3">
    <source>
        <dbReference type="ARBA" id="ARBA00022723"/>
    </source>
</evidence>
<evidence type="ECO:0000256" key="9">
    <source>
        <dbReference type="SAM" id="MobiDB-lite"/>
    </source>
</evidence>
<keyword evidence="11" id="KW-0732">Signal</keyword>
<feature type="signal peptide" evidence="11">
    <location>
        <begin position="1"/>
        <end position="25"/>
    </location>
</feature>
<feature type="compositionally biased region" description="Low complexity" evidence="9">
    <location>
        <begin position="531"/>
        <end position="544"/>
    </location>
</feature>
<feature type="region of interest" description="Disordered" evidence="9">
    <location>
        <begin position="525"/>
        <end position="549"/>
    </location>
</feature>
<evidence type="ECO:0000256" key="6">
    <source>
        <dbReference type="ARBA" id="ARBA00023049"/>
    </source>
</evidence>
<keyword evidence="2" id="KW-0645">Protease</keyword>
<feature type="binding site" evidence="8">
    <location>
        <position position="198"/>
    </location>
    <ligand>
        <name>Zn(2+)</name>
        <dbReference type="ChEBI" id="CHEBI:29105"/>
        <note>catalytic</note>
    </ligand>
</feature>
<keyword evidence="10" id="KW-0812">Transmembrane</keyword>
<dbReference type="GO" id="GO:0006508">
    <property type="term" value="P:proteolysis"/>
    <property type="evidence" value="ECO:0007669"/>
    <property type="project" value="UniProtKB-KW"/>
</dbReference>
<feature type="region of interest" description="Disordered" evidence="9">
    <location>
        <begin position="604"/>
        <end position="631"/>
    </location>
</feature>
<feature type="transmembrane region" description="Helical" evidence="10">
    <location>
        <begin position="745"/>
        <end position="766"/>
    </location>
</feature>
<evidence type="ECO:0000256" key="2">
    <source>
        <dbReference type="ARBA" id="ARBA00022670"/>
    </source>
</evidence>
<keyword evidence="10" id="KW-0472">Membrane</keyword>
<keyword evidence="4" id="KW-0378">Hydrolase</keyword>
<dbReference type="InParanoid" id="F2U1R4"/>